<dbReference type="KEGG" id="abas:ACPOL_1169"/>
<evidence type="ECO:0000313" key="3">
    <source>
        <dbReference type="EMBL" id="AXC10517.1"/>
    </source>
</evidence>
<organism evidence="3 4">
    <name type="scientific">Acidisarcina polymorpha</name>
    <dbReference type="NCBI Taxonomy" id="2211140"/>
    <lineage>
        <taxon>Bacteria</taxon>
        <taxon>Pseudomonadati</taxon>
        <taxon>Acidobacteriota</taxon>
        <taxon>Terriglobia</taxon>
        <taxon>Terriglobales</taxon>
        <taxon>Acidobacteriaceae</taxon>
        <taxon>Acidisarcina</taxon>
    </lineage>
</organism>
<keyword evidence="1" id="KW-0732">Signal</keyword>
<protein>
    <recommendedName>
        <fullName evidence="2">DUF4097 domain-containing protein</fullName>
    </recommendedName>
</protein>
<dbReference type="OrthoDB" id="113862at2"/>
<feature type="domain" description="DUF4097" evidence="2">
    <location>
        <begin position="46"/>
        <end position="288"/>
    </location>
</feature>
<dbReference type="InterPro" id="IPR025164">
    <property type="entry name" value="Toastrack_DUF4097"/>
</dbReference>
<dbReference type="Proteomes" id="UP000253606">
    <property type="component" value="Chromosome"/>
</dbReference>
<dbReference type="AlphaFoldDB" id="A0A2Z5FVI3"/>
<reference evidence="3 4" key="1">
    <citation type="journal article" date="2018" name="Front. Microbiol.">
        <title>Hydrolytic Capabilities as a Key to Environmental Success: Chitinolytic and Cellulolytic Acidobacteria From Acidic Sub-arctic Soils and Boreal Peatlands.</title>
        <authorList>
            <person name="Belova S.E."/>
            <person name="Ravin N.V."/>
            <person name="Pankratov T.A."/>
            <person name="Rakitin A.L."/>
            <person name="Ivanova A.A."/>
            <person name="Beletsky A.V."/>
            <person name="Mardanov A.V."/>
            <person name="Sinninghe Damste J.S."/>
            <person name="Dedysh S.N."/>
        </authorList>
    </citation>
    <scope>NUCLEOTIDE SEQUENCE [LARGE SCALE GENOMIC DNA]</scope>
    <source>
        <strain evidence="3 4">SBC82</strain>
    </source>
</reference>
<proteinExistence type="predicted"/>
<name>A0A2Z5FVI3_9BACT</name>
<evidence type="ECO:0000259" key="2">
    <source>
        <dbReference type="Pfam" id="PF13349"/>
    </source>
</evidence>
<keyword evidence="4" id="KW-1185">Reference proteome</keyword>
<accession>A0A2Z5FVI3</accession>
<evidence type="ECO:0000313" key="4">
    <source>
        <dbReference type="Proteomes" id="UP000253606"/>
    </source>
</evidence>
<dbReference type="EMBL" id="CP030840">
    <property type="protein sequence ID" value="AXC10517.1"/>
    <property type="molecule type" value="Genomic_DNA"/>
</dbReference>
<feature type="signal peptide" evidence="1">
    <location>
        <begin position="1"/>
        <end position="24"/>
    </location>
</feature>
<gene>
    <name evidence="3" type="ORF">ACPOL_1169</name>
</gene>
<feature type="chain" id="PRO_5016303017" description="DUF4097 domain-containing protein" evidence="1">
    <location>
        <begin position="25"/>
        <end position="291"/>
    </location>
</feature>
<dbReference type="Pfam" id="PF13349">
    <property type="entry name" value="DUF4097"/>
    <property type="match status" value="1"/>
</dbReference>
<sequence length="291" mass="30440">MKALVLTVSLAAMTSLALSASAQSEEHWDKTYTVAGQPDLTLKTGDSNLAIKSCGACQTVRIHIDSPKRKLSDYRIEEEQSGDRIHFSLKEKPHIGVRVRVSWHGEPVSVQVETPANLTLHAETADGNLDASGLNGTISLHSSDGRQTVADVSGSLHIQSSDGGAELRNISGTVDAHASDGDLNISGKLDGLNVSTSDGKVSLELASGSTLKNDSTVHSSDGTVTVRLPKDFSINLDVSTSDGKIDCNLPLTLDGFHSNGGSDHSVRGKLNGGGSLLSIHTSDGTVHLSSL</sequence>
<evidence type="ECO:0000256" key="1">
    <source>
        <dbReference type="SAM" id="SignalP"/>
    </source>
</evidence>
<dbReference type="RefSeq" id="WP_114206137.1">
    <property type="nucleotide sequence ID" value="NZ_CP030840.1"/>
</dbReference>